<evidence type="ECO:0000259" key="18">
    <source>
        <dbReference type="PROSITE" id="PS51371"/>
    </source>
</evidence>
<dbReference type="InterPro" id="IPR008915">
    <property type="entry name" value="Peptidase_M50"/>
</dbReference>
<evidence type="ECO:0000256" key="13">
    <source>
        <dbReference type="ARBA" id="ARBA00023136"/>
    </source>
</evidence>
<feature type="transmembrane region" description="Helical" evidence="14">
    <location>
        <begin position="108"/>
        <end position="127"/>
    </location>
</feature>
<dbReference type="SUPFAM" id="SSF54631">
    <property type="entry name" value="CBS-domain pair"/>
    <property type="match status" value="1"/>
</dbReference>
<dbReference type="InterPro" id="IPR046342">
    <property type="entry name" value="CBS_dom_sf"/>
</dbReference>
<dbReference type="GO" id="GO:0005886">
    <property type="term" value="C:plasma membrane"/>
    <property type="evidence" value="ECO:0007669"/>
    <property type="project" value="UniProtKB-SubCell"/>
</dbReference>
<dbReference type="SMART" id="SM00116">
    <property type="entry name" value="CBS"/>
    <property type="match status" value="2"/>
</dbReference>
<keyword evidence="10 14" id="KW-1133">Transmembrane helix</keyword>
<gene>
    <name evidence="19" type="ORF">C4532_16830</name>
</gene>
<keyword evidence="12 17" id="KW-0129">CBS domain</keyword>
<dbReference type="PROSITE" id="PS51371">
    <property type="entry name" value="CBS"/>
    <property type="match status" value="2"/>
</dbReference>
<evidence type="ECO:0000256" key="15">
    <source>
        <dbReference type="PIRSR" id="PIRSR006404-1"/>
    </source>
</evidence>
<evidence type="ECO:0000256" key="12">
    <source>
        <dbReference type="ARBA" id="ARBA00023122"/>
    </source>
</evidence>
<comment type="caution">
    <text evidence="19">The sequence shown here is derived from an EMBL/GenBank/DDBJ whole genome shotgun (WGS) entry which is preliminary data.</text>
</comment>
<feature type="transmembrane region" description="Helical" evidence="14">
    <location>
        <begin position="50"/>
        <end position="67"/>
    </location>
</feature>
<dbReference type="AlphaFoldDB" id="A0A419ERC4"/>
<feature type="transmembrane region" description="Helical" evidence="14">
    <location>
        <begin position="147"/>
        <end position="169"/>
    </location>
</feature>
<dbReference type="Gene3D" id="3.10.580.10">
    <property type="entry name" value="CBS-domain"/>
    <property type="match status" value="2"/>
</dbReference>
<protein>
    <recommendedName>
        <fullName evidence="14">Zinc metalloprotease</fullName>
    </recommendedName>
</protein>
<keyword evidence="8 14" id="KW-0378">Hydrolase</keyword>
<evidence type="ECO:0000256" key="2">
    <source>
        <dbReference type="ARBA" id="ARBA00007931"/>
    </source>
</evidence>
<evidence type="ECO:0000256" key="1">
    <source>
        <dbReference type="ARBA" id="ARBA00004651"/>
    </source>
</evidence>
<evidence type="ECO:0000256" key="14">
    <source>
        <dbReference type="PIRNR" id="PIRNR006404"/>
    </source>
</evidence>
<evidence type="ECO:0000256" key="5">
    <source>
        <dbReference type="ARBA" id="ARBA00022692"/>
    </source>
</evidence>
<evidence type="ECO:0000256" key="7">
    <source>
        <dbReference type="ARBA" id="ARBA00022737"/>
    </source>
</evidence>
<comment type="subcellular location">
    <subcellularLocation>
        <location evidence="1 14">Cell membrane</location>
        <topology evidence="1 14">Multi-pass membrane protein</topology>
    </subcellularLocation>
</comment>
<keyword evidence="6 14" id="KW-0479">Metal-binding</keyword>
<keyword evidence="11 14" id="KW-0482">Metalloprotease</keyword>
<accession>A0A419ERC4</accession>
<keyword evidence="9 14" id="KW-0862">Zinc</keyword>
<feature type="transmembrane region" description="Helical" evidence="14">
    <location>
        <begin position="190"/>
        <end position="211"/>
    </location>
</feature>
<evidence type="ECO:0000256" key="3">
    <source>
        <dbReference type="ARBA" id="ARBA00022475"/>
    </source>
</evidence>
<dbReference type="InterPro" id="IPR016483">
    <property type="entry name" value="UCP006404_Pept_M50_CBS"/>
</dbReference>
<feature type="active site" evidence="15">
    <location>
        <position position="69"/>
    </location>
</feature>
<evidence type="ECO:0000313" key="19">
    <source>
        <dbReference type="EMBL" id="RJP65892.1"/>
    </source>
</evidence>
<proteinExistence type="inferred from homology"/>
<keyword evidence="13 14" id="KW-0472">Membrane</keyword>
<comment type="similarity">
    <text evidence="2 14">Belongs to the peptidase M50B family.</text>
</comment>
<dbReference type="CDD" id="cd06164">
    <property type="entry name" value="S2P-M50_SpoIVFB_CBS"/>
    <property type="match status" value="1"/>
</dbReference>
<dbReference type="Pfam" id="PF02163">
    <property type="entry name" value="Peptidase_M50"/>
    <property type="match status" value="2"/>
</dbReference>
<feature type="domain" description="CBS" evidence="18">
    <location>
        <begin position="253"/>
        <end position="309"/>
    </location>
</feature>
<organism evidence="19 20">
    <name type="scientific">Candidatus Abyssobacteria bacterium SURF_17</name>
    <dbReference type="NCBI Taxonomy" id="2093361"/>
    <lineage>
        <taxon>Bacteria</taxon>
        <taxon>Pseudomonadati</taxon>
        <taxon>Candidatus Hydrogenedentota</taxon>
        <taxon>Candidatus Abyssobacteria</taxon>
    </lineage>
</organism>
<name>A0A419ERC4_9BACT</name>
<keyword evidence="4 14" id="KW-0645">Protease</keyword>
<evidence type="ECO:0000256" key="17">
    <source>
        <dbReference type="PROSITE-ProRule" id="PRU00703"/>
    </source>
</evidence>
<dbReference type="GO" id="GO:0046872">
    <property type="term" value="F:metal ion binding"/>
    <property type="evidence" value="ECO:0007669"/>
    <property type="project" value="UniProtKB-UniRule"/>
</dbReference>
<evidence type="ECO:0000256" key="6">
    <source>
        <dbReference type="ARBA" id="ARBA00022723"/>
    </source>
</evidence>
<dbReference type="GO" id="GO:0008237">
    <property type="term" value="F:metallopeptidase activity"/>
    <property type="evidence" value="ECO:0007669"/>
    <property type="project" value="UniProtKB-UniRule"/>
</dbReference>
<feature type="binding site" evidence="16">
    <location>
        <position position="167"/>
    </location>
    <ligand>
        <name>Zn(2+)</name>
        <dbReference type="ChEBI" id="CHEBI:29105"/>
        <note>catalytic</note>
    </ligand>
</feature>
<reference evidence="19 20" key="1">
    <citation type="journal article" date="2017" name="ISME J.">
        <title>Energy and carbon metabolisms in a deep terrestrial subsurface fluid microbial community.</title>
        <authorList>
            <person name="Momper L."/>
            <person name="Jungbluth S.P."/>
            <person name="Lee M.D."/>
            <person name="Amend J.P."/>
        </authorList>
    </citation>
    <scope>NUCLEOTIDE SEQUENCE [LARGE SCALE GENOMIC DNA]</scope>
    <source>
        <strain evidence="19">SURF_17</strain>
    </source>
</reference>
<evidence type="ECO:0000313" key="20">
    <source>
        <dbReference type="Proteomes" id="UP000285961"/>
    </source>
</evidence>
<dbReference type="Pfam" id="PF00571">
    <property type="entry name" value="CBS"/>
    <property type="match status" value="2"/>
</dbReference>
<dbReference type="PIRSF" id="PIRSF006404">
    <property type="entry name" value="UCP006404_Pept_M50_CBS"/>
    <property type="match status" value="1"/>
</dbReference>
<feature type="transmembrane region" description="Helical" evidence="14">
    <location>
        <begin position="79"/>
        <end position="96"/>
    </location>
</feature>
<feature type="binding site" evidence="16">
    <location>
        <position position="72"/>
    </location>
    <ligand>
        <name>Zn(2+)</name>
        <dbReference type="ChEBI" id="CHEBI:29105"/>
        <note>catalytic</note>
    </ligand>
</feature>
<evidence type="ECO:0000256" key="8">
    <source>
        <dbReference type="ARBA" id="ARBA00022801"/>
    </source>
</evidence>
<sequence length="377" mass="41530">MFGKSIKLFKLFGFSVKVDMSWIIIAILVAWSLSVGLFPHQFKGLAARTYWLMGIVGALGLFASIIFHEMCHSLVARQFGLPMKGITLFIFGGVAEMDDEPPSAKAEFMMAIAGPISSIVLAVGFYAVSLLGKSAPWPGPVTGVLQYLGMINGLLAAFNLVPAFPLDGGRVLRAALWSWKKNIKWATRKAAAAGSAFGLVLIILGVFNVLAGRFVGGMWWFLIGMFLRGAANTSYQQLVIRQALEGEPIRRFMEPNPVTVPPSITINELVEDYVYKYHFKMFPVTEEGKLVGCVSTRQVKEIPREEWSQRTVGELQVACSDENTIEPDADSVKALSRMRKTDGSRLMVVENGRVVGIVSLKDLLQFLSLKVELEEES</sequence>
<comment type="cofactor">
    <cofactor evidence="14 16">
        <name>Zn(2+)</name>
        <dbReference type="ChEBI" id="CHEBI:29105"/>
    </cofactor>
    <text evidence="14 16">Binds 1 zinc ion per subunit.</text>
</comment>
<feature type="binding site" evidence="16">
    <location>
        <position position="68"/>
    </location>
    <ligand>
        <name>Zn(2+)</name>
        <dbReference type="ChEBI" id="CHEBI:29105"/>
        <note>catalytic</note>
    </ligand>
</feature>
<keyword evidence="7" id="KW-0677">Repeat</keyword>
<dbReference type="PANTHER" id="PTHR39188">
    <property type="entry name" value="MEMBRANE-ASSOCIATED ZINC METALLOPROTEASE M50B"/>
    <property type="match status" value="1"/>
</dbReference>
<evidence type="ECO:0000256" key="10">
    <source>
        <dbReference type="ARBA" id="ARBA00022989"/>
    </source>
</evidence>
<dbReference type="EMBL" id="QZKI01000121">
    <property type="protein sequence ID" value="RJP65892.1"/>
    <property type="molecule type" value="Genomic_DNA"/>
</dbReference>
<feature type="domain" description="CBS" evidence="18">
    <location>
        <begin position="318"/>
        <end position="375"/>
    </location>
</feature>
<dbReference type="InterPro" id="IPR000644">
    <property type="entry name" value="CBS_dom"/>
</dbReference>
<keyword evidence="5 14" id="KW-0812">Transmembrane</keyword>
<evidence type="ECO:0000256" key="4">
    <source>
        <dbReference type="ARBA" id="ARBA00022670"/>
    </source>
</evidence>
<evidence type="ECO:0000256" key="16">
    <source>
        <dbReference type="PIRSR" id="PIRSR006404-2"/>
    </source>
</evidence>
<feature type="transmembrane region" description="Helical" evidence="14">
    <location>
        <begin position="20"/>
        <end position="38"/>
    </location>
</feature>
<dbReference type="PANTHER" id="PTHR39188:SF3">
    <property type="entry name" value="STAGE IV SPORULATION PROTEIN FB"/>
    <property type="match status" value="1"/>
</dbReference>
<evidence type="ECO:0000256" key="11">
    <source>
        <dbReference type="ARBA" id="ARBA00023049"/>
    </source>
</evidence>
<dbReference type="GO" id="GO:0006508">
    <property type="term" value="P:proteolysis"/>
    <property type="evidence" value="ECO:0007669"/>
    <property type="project" value="UniProtKB-KW"/>
</dbReference>
<dbReference type="Proteomes" id="UP000285961">
    <property type="component" value="Unassembled WGS sequence"/>
</dbReference>
<evidence type="ECO:0000256" key="9">
    <source>
        <dbReference type="ARBA" id="ARBA00022833"/>
    </source>
</evidence>
<keyword evidence="3 14" id="KW-1003">Cell membrane</keyword>